<dbReference type="PANTHER" id="PTHR34984:SF1">
    <property type="entry name" value="CARBON STORAGE REGULATOR"/>
    <property type="match status" value="1"/>
</dbReference>
<keyword evidence="3 5" id="KW-0810">Translation regulation</keyword>
<dbReference type="GO" id="GO:0006402">
    <property type="term" value="P:mRNA catabolic process"/>
    <property type="evidence" value="ECO:0007669"/>
    <property type="project" value="InterPro"/>
</dbReference>
<dbReference type="Pfam" id="PF02599">
    <property type="entry name" value="CsrA"/>
    <property type="match status" value="1"/>
</dbReference>
<comment type="subcellular location">
    <subcellularLocation>
        <location evidence="5">Cytoplasm</location>
    </subcellularLocation>
</comment>
<organism evidence="6 7">
    <name type="scientific">Paenibacillus sabinae T27</name>
    <dbReference type="NCBI Taxonomy" id="1268072"/>
    <lineage>
        <taxon>Bacteria</taxon>
        <taxon>Bacillati</taxon>
        <taxon>Bacillota</taxon>
        <taxon>Bacilli</taxon>
        <taxon>Bacillales</taxon>
        <taxon>Paenibacillaceae</taxon>
        <taxon>Paenibacillus</taxon>
    </lineage>
</organism>
<dbReference type="Gene3D" id="2.60.40.4380">
    <property type="entry name" value="Translational regulator CsrA"/>
    <property type="match status" value="1"/>
</dbReference>
<dbReference type="NCBIfam" id="NF002469">
    <property type="entry name" value="PRK01712.1"/>
    <property type="match status" value="1"/>
</dbReference>
<evidence type="ECO:0000256" key="2">
    <source>
        <dbReference type="ARBA" id="ARBA00022491"/>
    </source>
</evidence>
<evidence type="ECO:0000313" key="6">
    <source>
        <dbReference type="EMBL" id="AHV99348.1"/>
    </source>
</evidence>
<evidence type="ECO:0000256" key="1">
    <source>
        <dbReference type="ARBA" id="ARBA00022490"/>
    </source>
</evidence>
<gene>
    <name evidence="5" type="primary">csrA</name>
    <name evidence="6" type="ORF">PSAB_22305</name>
</gene>
<evidence type="ECO:0000313" key="7">
    <source>
        <dbReference type="Proteomes" id="UP000019772"/>
    </source>
</evidence>
<dbReference type="EMBL" id="CP004078">
    <property type="protein sequence ID" value="AHV99348.1"/>
    <property type="molecule type" value="Genomic_DNA"/>
</dbReference>
<accession>X5A511</accession>
<protein>
    <recommendedName>
        <fullName evidence="5">Translational regulator CsrA</fullName>
    </recommendedName>
</protein>
<sequence>MLVLARKKGESIVIQDNIEITILSVEGDTVKIGITAPKHVDIFRQEVYLSIKESNKESAAPAPSSLNALIDRLKSK</sequence>
<dbReference type="GO" id="GO:0048027">
    <property type="term" value="F:mRNA 5'-UTR binding"/>
    <property type="evidence" value="ECO:0007669"/>
    <property type="project" value="UniProtKB-UniRule"/>
</dbReference>
<dbReference type="GO" id="GO:1902208">
    <property type="term" value="P:regulation of bacterial-type flagellum assembly"/>
    <property type="evidence" value="ECO:0007669"/>
    <property type="project" value="UniProtKB-UniRule"/>
</dbReference>
<dbReference type="STRING" id="1268072.PSAB_22305"/>
<keyword evidence="5" id="KW-1005">Bacterial flagellum biogenesis</keyword>
<dbReference type="SUPFAM" id="SSF117130">
    <property type="entry name" value="CsrA-like"/>
    <property type="match status" value="1"/>
</dbReference>
<dbReference type="FunFam" id="2.60.40.4380:FF:000002">
    <property type="entry name" value="Translational regulator CsrA"/>
    <property type="match status" value="1"/>
</dbReference>
<comment type="function">
    <text evidence="5">A translational regulator that binds mRNA to regulate translation initiation and/or mRNA stability. Usually binds in the 5'-UTR at or near the Shine-Dalgarno sequence preventing ribosome-binding, thus repressing translation. Its main target seems to be the major flagellin gene, while its function is anatagonized by FliW.</text>
</comment>
<reference evidence="6 7" key="1">
    <citation type="journal article" date="2014" name="PLoS Genet.">
        <title>Comparative Genomic Analysis of N2-Fixing and Non-N2-Fixing Paenibacillus spp.: Organization, Evolution and Expression of the Nitrogen Fixation Genes.</title>
        <authorList>
            <person name="Xie J.B."/>
            <person name="Du Z."/>
            <person name="Bai L."/>
            <person name="Tian C."/>
            <person name="Zhang Y."/>
            <person name="Xie J.Y."/>
            <person name="Wang T."/>
            <person name="Liu X."/>
            <person name="Chen X."/>
            <person name="Cheng Q."/>
            <person name="Chen S."/>
            <person name="Li J."/>
        </authorList>
    </citation>
    <scope>NUCLEOTIDE SEQUENCE [LARGE SCALE GENOMIC DNA]</scope>
    <source>
        <strain evidence="6 7">T27</strain>
    </source>
</reference>
<name>X5A511_9BACL</name>
<comment type="similarity">
    <text evidence="5">Belongs to the CsrA/RsmA family.</text>
</comment>
<keyword evidence="7" id="KW-1185">Reference proteome</keyword>
<dbReference type="HAMAP" id="MF_00167">
    <property type="entry name" value="CsrA"/>
    <property type="match status" value="1"/>
</dbReference>
<dbReference type="InterPro" id="IPR003751">
    <property type="entry name" value="CsrA"/>
</dbReference>
<dbReference type="PATRIC" id="fig|1268072.3.peg.4596"/>
<dbReference type="GO" id="GO:0005829">
    <property type="term" value="C:cytosol"/>
    <property type="evidence" value="ECO:0007669"/>
    <property type="project" value="TreeGrafter"/>
</dbReference>
<dbReference type="InterPro" id="IPR036107">
    <property type="entry name" value="CsrA_sf"/>
</dbReference>
<keyword evidence="4 5" id="KW-0694">RNA-binding</keyword>
<dbReference type="AlphaFoldDB" id="X5A511"/>
<dbReference type="GO" id="GO:0044781">
    <property type="term" value="P:bacterial-type flagellum organization"/>
    <property type="evidence" value="ECO:0007669"/>
    <property type="project" value="UniProtKB-KW"/>
</dbReference>
<evidence type="ECO:0000256" key="4">
    <source>
        <dbReference type="ARBA" id="ARBA00022884"/>
    </source>
</evidence>
<dbReference type="GO" id="GO:0006109">
    <property type="term" value="P:regulation of carbohydrate metabolic process"/>
    <property type="evidence" value="ECO:0007669"/>
    <property type="project" value="InterPro"/>
</dbReference>
<dbReference type="OrthoDB" id="9809061at2"/>
<dbReference type="PANTHER" id="PTHR34984">
    <property type="entry name" value="CARBON STORAGE REGULATOR"/>
    <property type="match status" value="1"/>
</dbReference>
<proteinExistence type="inferred from homology"/>
<evidence type="ECO:0000256" key="5">
    <source>
        <dbReference type="HAMAP-Rule" id="MF_00167"/>
    </source>
</evidence>
<dbReference type="Proteomes" id="UP000019772">
    <property type="component" value="Chromosome"/>
</dbReference>
<evidence type="ECO:0000256" key="3">
    <source>
        <dbReference type="ARBA" id="ARBA00022845"/>
    </source>
</evidence>
<dbReference type="HOGENOM" id="CLU_164837_0_1_9"/>
<dbReference type="KEGG" id="psab:PSAB_22305"/>
<dbReference type="GO" id="GO:0045947">
    <property type="term" value="P:negative regulation of translational initiation"/>
    <property type="evidence" value="ECO:0007669"/>
    <property type="project" value="UniProtKB-UniRule"/>
</dbReference>
<dbReference type="NCBIfam" id="TIGR00202">
    <property type="entry name" value="csrA"/>
    <property type="match status" value="1"/>
</dbReference>
<keyword evidence="1 5" id="KW-0963">Cytoplasm</keyword>
<dbReference type="eggNOG" id="COG1551">
    <property type="taxonomic scope" value="Bacteria"/>
</dbReference>
<dbReference type="RefSeq" id="WP_025336795.1">
    <property type="nucleotide sequence ID" value="NZ_CP004078.1"/>
</dbReference>
<keyword evidence="2 5" id="KW-0678">Repressor</keyword>
<comment type="subunit">
    <text evidence="5">Homodimer; the beta-strands of each monomer intercalate to form a hydrophobic core, while the alpha-helices form wings that extend away from the core.</text>
</comment>